<feature type="transmembrane region" description="Helical" evidence="1">
    <location>
        <begin position="111"/>
        <end position="128"/>
    </location>
</feature>
<feature type="transmembrane region" description="Helical" evidence="1">
    <location>
        <begin position="50"/>
        <end position="77"/>
    </location>
</feature>
<dbReference type="EMBL" id="MDBP01000038">
    <property type="protein sequence ID" value="PMP14991.1"/>
    <property type="molecule type" value="Genomic_DNA"/>
</dbReference>
<feature type="transmembrane region" description="Helical" evidence="1">
    <location>
        <begin position="84"/>
        <end position="105"/>
    </location>
</feature>
<reference evidence="2" key="2">
    <citation type="submission" date="2016-07" db="EMBL/GenBank/DDBJ databases">
        <authorList>
            <person name="Wan K."/>
            <person name="Booth B."/>
            <person name="Spirohn K."/>
            <person name="Hao T."/>
            <person name="Hu Y."/>
            <person name="Calderwood M."/>
            <person name="Hill D."/>
            <person name="Mohr S."/>
            <person name="Vidal M."/>
            <person name="Celniker S."/>
            <person name="Perrimon N."/>
        </authorList>
    </citation>
    <scope>NUCLEOTIDE SEQUENCE</scope>
    <source>
        <strain evidence="2">10N.222.48.A2</strain>
    </source>
</reference>
<evidence type="ECO:0000313" key="3">
    <source>
        <dbReference type="EMBL" id="TKG34664.1"/>
    </source>
</evidence>
<dbReference type="SUPFAM" id="SSF103473">
    <property type="entry name" value="MFS general substrate transporter"/>
    <property type="match status" value="1"/>
</dbReference>
<feature type="transmembrane region" description="Helical" evidence="1">
    <location>
        <begin position="25"/>
        <end position="44"/>
    </location>
</feature>
<accession>A0A2N7NJ88</accession>
<evidence type="ECO:0000313" key="4">
    <source>
        <dbReference type="Proteomes" id="UP000235579"/>
    </source>
</evidence>
<protein>
    <submittedName>
        <fullName evidence="3">OFA family MFS transporter</fullName>
    </submittedName>
</protein>
<dbReference type="Proteomes" id="UP000235579">
    <property type="component" value="Unassembled WGS sequence"/>
</dbReference>
<evidence type="ECO:0000256" key="1">
    <source>
        <dbReference type="SAM" id="Phobius"/>
    </source>
</evidence>
<name>A0A2N7NJ88_9VIBR</name>
<comment type="caution">
    <text evidence="2">The sequence shown here is derived from an EMBL/GenBank/DDBJ whole genome shotgun (WGS) entry which is preliminary data.</text>
</comment>
<keyword evidence="1" id="KW-1133">Transmembrane helix</keyword>
<dbReference type="Gene3D" id="1.20.1250.20">
    <property type="entry name" value="MFS general substrate transporter like domains"/>
    <property type="match status" value="1"/>
</dbReference>
<dbReference type="Proteomes" id="UP000308018">
    <property type="component" value="Unassembled WGS sequence"/>
</dbReference>
<dbReference type="EMBL" id="SYVV01000010">
    <property type="protein sequence ID" value="TKG34664.1"/>
    <property type="molecule type" value="Genomic_DNA"/>
</dbReference>
<dbReference type="AlphaFoldDB" id="A0A2N7NJ88"/>
<evidence type="ECO:0000313" key="2">
    <source>
        <dbReference type="EMBL" id="PMP14991.1"/>
    </source>
</evidence>
<reference evidence="4" key="1">
    <citation type="submission" date="2016-07" db="EMBL/GenBank/DDBJ databases">
        <title>Nontailed viruses are major unrecognized killers of bacteria in the ocean.</title>
        <authorList>
            <person name="Kauffman K."/>
            <person name="Hussain F."/>
            <person name="Yang J."/>
            <person name="Arevalo P."/>
            <person name="Brown J."/>
            <person name="Cutler M."/>
            <person name="Kelly L."/>
            <person name="Polz M.F."/>
        </authorList>
    </citation>
    <scope>NUCLEOTIDE SEQUENCE [LARGE SCALE GENOMIC DNA]</scope>
    <source>
        <strain evidence="4">10N.222.48.A2</strain>
    </source>
</reference>
<keyword evidence="1" id="KW-0472">Membrane</keyword>
<reference evidence="2" key="3">
    <citation type="journal article" date="2018" name="Nature">
        <title>A major lineage of non-tailed dsDNA viruses as unrecognized killers of marine bacteria.</title>
        <authorList>
            <person name="Kauffman K.M."/>
            <person name="Hussain F.A."/>
            <person name="Yang J."/>
            <person name="Arevalo P."/>
            <person name="Brown J.M."/>
            <person name="Chang W.K."/>
            <person name="VanInsberghe D."/>
            <person name="Elsherbini J."/>
            <person name="Sharma R.S."/>
            <person name="Cutler M.B."/>
            <person name="Kelly L."/>
            <person name="Polz M.F."/>
        </authorList>
    </citation>
    <scope>NUCLEOTIDE SEQUENCE</scope>
    <source>
        <strain evidence="2">10N.222.48.A2</strain>
    </source>
</reference>
<dbReference type="InterPro" id="IPR036259">
    <property type="entry name" value="MFS_trans_sf"/>
</dbReference>
<keyword evidence="1" id="KW-0812">Transmembrane</keyword>
<reference evidence="3 5" key="4">
    <citation type="submission" date="2019-04" db="EMBL/GenBank/DDBJ databases">
        <title>A reverse ecology approach based on a biological definition of microbial populations.</title>
        <authorList>
            <person name="Arevalo P."/>
            <person name="Vaninsberghe D."/>
            <person name="Elsherbini J."/>
            <person name="Gore J."/>
            <person name="Polz M."/>
        </authorList>
    </citation>
    <scope>NUCLEOTIDE SEQUENCE [LARGE SCALE GENOMIC DNA]</scope>
    <source>
        <strain evidence="3 5">10N.222.45.A8</strain>
    </source>
</reference>
<organism evidence="2 4">
    <name type="scientific">Vibrio tasmaniensis</name>
    <dbReference type="NCBI Taxonomy" id="212663"/>
    <lineage>
        <taxon>Bacteria</taxon>
        <taxon>Pseudomonadati</taxon>
        <taxon>Pseudomonadota</taxon>
        <taxon>Gammaproteobacteria</taxon>
        <taxon>Vibrionales</taxon>
        <taxon>Vibrionaceae</taxon>
        <taxon>Vibrio</taxon>
    </lineage>
</organism>
<evidence type="ECO:0000313" key="5">
    <source>
        <dbReference type="Proteomes" id="UP000308018"/>
    </source>
</evidence>
<sequence length="149" mass="16047">MFALSNAVGRVVWGYLSDKWLPSKAIKLNLFIQALVLSISPLLLQSNFGTAFLAVVTGFNYGGVLVLYVSTVGYYWGNNEMKNVYAVLFLSNILAALINIVLGILYSSIGLNIPIVSVLLLLGIAYVLTGQYLKIKASATPPAMANDAQ</sequence>
<proteinExistence type="predicted"/>
<dbReference type="RefSeq" id="WP_102257798.1">
    <property type="nucleotide sequence ID" value="NZ_MDBP01000038.1"/>
</dbReference>
<gene>
    <name evidence="2" type="ORF">BCS92_13330</name>
    <name evidence="3" type="ORF">FC057_09175</name>
</gene>